<evidence type="ECO:0000313" key="2">
    <source>
        <dbReference type="Proteomes" id="UP001501074"/>
    </source>
</evidence>
<comment type="caution">
    <text evidence="1">The sequence shown here is derived from an EMBL/GenBank/DDBJ whole genome shotgun (WGS) entry which is preliminary data.</text>
</comment>
<accession>A0ABP6ZY02</accession>
<evidence type="ECO:0000313" key="1">
    <source>
        <dbReference type="EMBL" id="GAA3622161.1"/>
    </source>
</evidence>
<reference evidence="2" key="1">
    <citation type="journal article" date="2019" name="Int. J. Syst. Evol. Microbiol.">
        <title>The Global Catalogue of Microorganisms (GCM) 10K type strain sequencing project: providing services to taxonomists for standard genome sequencing and annotation.</title>
        <authorList>
            <consortium name="The Broad Institute Genomics Platform"/>
            <consortium name="The Broad Institute Genome Sequencing Center for Infectious Disease"/>
            <person name="Wu L."/>
            <person name="Ma J."/>
        </authorList>
    </citation>
    <scope>NUCLEOTIDE SEQUENCE [LARGE SCALE GENOMIC DNA]</scope>
    <source>
        <strain evidence="2">JCM 16902</strain>
    </source>
</reference>
<evidence type="ECO:0008006" key="3">
    <source>
        <dbReference type="Google" id="ProtNLM"/>
    </source>
</evidence>
<protein>
    <recommendedName>
        <fullName evidence="3">YbaB/EbfC DNA-binding family protein</fullName>
    </recommendedName>
</protein>
<dbReference type="RefSeq" id="WP_231481087.1">
    <property type="nucleotide sequence ID" value="NZ_BAAAZO010000009.1"/>
</dbReference>
<dbReference type="InterPro" id="IPR036894">
    <property type="entry name" value="YbaB-like_sf"/>
</dbReference>
<dbReference type="Gene3D" id="3.30.1310.10">
    <property type="entry name" value="Nucleoid-associated protein YbaB-like domain"/>
    <property type="match status" value="1"/>
</dbReference>
<dbReference type="InterPro" id="IPR004401">
    <property type="entry name" value="YbaB/EbfC"/>
</dbReference>
<gene>
    <name evidence="1" type="ORF">GCM10022223_43830</name>
</gene>
<name>A0ABP6ZY02_9ACTN</name>
<dbReference type="EMBL" id="BAAAZO010000009">
    <property type="protein sequence ID" value="GAA3622161.1"/>
    <property type="molecule type" value="Genomic_DNA"/>
</dbReference>
<dbReference type="SUPFAM" id="SSF82607">
    <property type="entry name" value="YbaB-like"/>
    <property type="match status" value="1"/>
</dbReference>
<sequence>MALDEEMQAALTRLSEVRLAADEATQSLNETSHTQVSKRKLLSVTVGLSGQLQSLAFHGEAYRKLSPVELAAIIVETVSDAREGAQEKAAKVLGDVFPEALGNFDNMTSTSNMDDFMTGLLKVAGDEFSQEEIDAFEKSWRGESL</sequence>
<dbReference type="Proteomes" id="UP001501074">
    <property type="component" value="Unassembled WGS sequence"/>
</dbReference>
<proteinExistence type="predicted"/>
<dbReference type="Pfam" id="PF02575">
    <property type="entry name" value="YbaB_DNA_bd"/>
    <property type="match status" value="1"/>
</dbReference>
<keyword evidence="2" id="KW-1185">Reference proteome</keyword>
<organism evidence="1 2">
    <name type="scientific">Kineosporia mesophila</name>
    <dbReference type="NCBI Taxonomy" id="566012"/>
    <lineage>
        <taxon>Bacteria</taxon>
        <taxon>Bacillati</taxon>
        <taxon>Actinomycetota</taxon>
        <taxon>Actinomycetes</taxon>
        <taxon>Kineosporiales</taxon>
        <taxon>Kineosporiaceae</taxon>
        <taxon>Kineosporia</taxon>
    </lineage>
</organism>